<dbReference type="InterPro" id="IPR016187">
    <property type="entry name" value="CTDL_fold"/>
</dbReference>
<keyword evidence="6" id="KW-1185">Reference proteome</keyword>
<sequence>MIKPGNERSTWEMKFFLFATLPLLVLGGCPDGFDNAPEFAMCYGSPEIVGHGYDIDERSCQTYGGHLVSIDSIFKNNQIAAYVMKDFAQNRAMIGLRRFPERNDTNWYWSDGSANTYRNWVGSAEPAAGLNCVALDNNDKLWYGVNCGEQIPYMCELTAPNQCLDGWVYNNDTSMCYYHGKDLTFSDAQAFCIRHKGSLTSIHSAAENEFIRALVYSEDCSGEFPVVSGTTLTGGVYSGASLAYWMDGTQVDYTGFCDHNANMASSTVLLRAMPDTCDFGCGGGKWMAGIDKLDSARVYPDFVCKVSPFV</sequence>
<dbReference type="Gene3D" id="3.10.100.10">
    <property type="entry name" value="Mannose-Binding Protein A, subunit A"/>
    <property type="match status" value="2"/>
</dbReference>
<keyword evidence="1" id="KW-1015">Disulfide bond</keyword>
<dbReference type="InterPro" id="IPR050976">
    <property type="entry name" value="Snaclec"/>
</dbReference>
<evidence type="ECO:0000313" key="4">
    <source>
        <dbReference type="EMBL" id="CAJ0565543.1"/>
    </source>
</evidence>
<dbReference type="InterPro" id="IPR001304">
    <property type="entry name" value="C-type_lectin-like"/>
</dbReference>
<keyword evidence="2" id="KW-0732">Signal</keyword>
<feature type="non-terminal residue" evidence="4">
    <location>
        <position position="310"/>
    </location>
</feature>
<dbReference type="PROSITE" id="PS51257">
    <property type="entry name" value="PROKAR_LIPOPROTEIN"/>
    <property type="match status" value="1"/>
</dbReference>
<proteinExistence type="predicted"/>
<dbReference type="AlphaFoldDB" id="A0AA36CCI4"/>
<evidence type="ECO:0000256" key="1">
    <source>
        <dbReference type="ARBA" id="ARBA00023157"/>
    </source>
</evidence>
<feature type="domain" description="C-type lectin" evidence="3">
    <location>
        <begin position="42"/>
        <end position="156"/>
    </location>
</feature>
<feature type="signal peptide" evidence="2">
    <location>
        <begin position="1"/>
        <end position="27"/>
    </location>
</feature>
<dbReference type="Pfam" id="PF00059">
    <property type="entry name" value="Lectin_C"/>
    <property type="match status" value="1"/>
</dbReference>
<reference evidence="4" key="1">
    <citation type="submission" date="2023-06" db="EMBL/GenBank/DDBJ databases">
        <authorList>
            <person name="Delattre M."/>
        </authorList>
    </citation>
    <scope>NUCLEOTIDE SEQUENCE</scope>
    <source>
        <strain evidence="4">AF72</strain>
    </source>
</reference>
<feature type="chain" id="PRO_5041588876" description="C-type lectin domain-containing protein" evidence="2">
    <location>
        <begin position="28"/>
        <end position="310"/>
    </location>
</feature>
<organism evidence="4 6">
    <name type="scientific">Mesorhabditis spiculigera</name>
    <dbReference type="NCBI Taxonomy" id="96644"/>
    <lineage>
        <taxon>Eukaryota</taxon>
        <taxon>Metazoa</taxon>
        <taxon>Ecdysozoa</taxon>
        <taxon>Nematoda</taxon>
        <taxon>Chromadorea</taxon>
        <taxon>Rhabditida</taxon>
        <taxon>Rhabditina</taxon>
        <taxon>Rhabditomorpha</taxon>
        <taxon>Rhabditoidea</taxon>
        <taxon>Rhabditidae</taxon>
        <taxon>Mesorhabditinae</taxon>
        <taxon>Mesorhabditis</taxon>
    </lineage>
</organism>
<protein>
    <recommendedName>
        <fullName evidence="3">C-type lectin domain-containing protein</fullName>
    </recommendedName>
</protein>
<name>A0AA36CCI4_9BILA</name>
<evidence type="ECO:0000259" key="3">
    <source>
        <dbReference type="PROSITE" id="PS50041"/>
    </source>
</evidence>
<dbReference type="SMART" id="SM00034">
    <property type="entry name" value="CLECT"/>
    <property type="match status" value="2"/>
</dbReference>
<feature type="domain" description="C-type lectin" evidence="3">
    <location>
        <begin position="172"/>
        <end position="286"/>
    </location>
</feature>
<evidence type="ECO:0000256" key="2">
    <source>
        <dbReference type="SAM" id="SignalP"/>
    </source>
</evidence>
<dbReference type="EMBL" id="CATQJA010002641">
    <property type="protein sequence ID" value="CAJ0575867.1"/>
    <property type="molecule type" value="Genomic_DNA"/>
</dbReference>
<dbReference type="PANTHER" id="PTHR22991">
    <property type="entry name" value="PROTEIN CBG13490"/>
    <property type="match status" value="1"/>
</dbReference>
<evidence type="ECO:0000313" key="5">
    <source>
        <dbReference type="EMBL" id="CAJ0575867.1"/>
    </source>
</evidence>
<dbReference type="PROSITE" id="PS50041">
    <property type="entry name" value="C_TYPE_LECTIN_2"/>
    <property type="match status" value="2"/>
</dbReference>
<dbReference type="InterPro" id="IPR016186">
    <property type="entry name" value="C-type_lectin-like/link_sf"/>
</dbReference>
<dbReference type="CDD" id="cd00037">
    <property type="entry name" value="CLECT"/>
    <property type="match status" value="2"/>
</dbReference>
<dbReference type="Proteomes" id="UP001177023">
    <property type="component" value="Unassembled WGS sequence"/>
</dbReference>
<accession>A0AA36CCI4</accession>
<comment type="caution">
    <text evidence="4">The sequence shown here is derived from an EMBL/GenBank/DDBJ whole genome shotgun (WGS) entry which is preliminary data.</text>
</comment>
<evidence type="ECO:0000313" key="6">
    <source>
        <dbReference type="Proteomes" id="UP001177023"/>
    </source>
</evidence>
<dbReference type="SUPFAM" id="SSF56436">
    <property type="entry name" value="C-type lectin-like"/>
    <property type="match status" value="2"/>
</dbReference>
<dbReference type="EMBL" id="CATQJA010001066">
    <property type="protein sequence ID" value="CAJ0565543.1"/>
    <property type="molecule type" value="Genomic_DNA"/>
</dbReference>
<gene>
    <name evidence="5" type="ORF">MSPICULIGERA_LOCUS14170</name>
    <name evidence="4" type="ORF">MSPICULIGERA_LOCUS4180</name>
</gene>
<dbReference type="PANTHER" id="PTHR22991:SF40">
    <property type="entry name" value="PROTEIN CBG13490"/>
    <property type="match status" value="1"/>
</dbReference>